<dbReference type="SUPFAM" id="SSF55811">
    <property type="entry name" value="Nudix"/>
    <property type="match status" value="1"/>
</dbReference>
<dbReference type="PROSITE" id="PS51462">
    <property type="entry name" value="NUDIX"/>
    <property type="match status" value="1"/>
</dbReference>
<feature type="domain" description="Nudix hydrolase" evidence="4">
    <location>
        <begin position="138"/>
        <end position="274"/>
    </location>
</feature>
<dbReference type="PANTHER" id="PTHR43046:SF12">
    <property type="entry name" value="GDP-MANNOSE MANNOSYL HYDROLASE"/>
    <property type="match status" value="1"/>
</dbReference>
<organism evidence="5 6">
    <name type="scientific">Tetraparma gracilis</name>
    <dbReference type="NCBI Taxonomy" id="2962635"/>
    <lineage>
        <taxon>Eukaryota</taxon>
        <taxon>Sar</taxon>
        <taxon>Stramenopiles</taxon>
        <taxon>Ochrophyta</taxon>
        <taxon>Bolidophyceae</taxon>
        <taxon>Parmales</taxon>
        <taxon>Triparmaceae</taxon>
        <taxon>Tetraparma</taxon>
    </lineage>
</organism>
<dbReference type="Gene3D" id="3.90.79.10">
    <property type="entry name" value="Nucleoside Triphosphate Pyrophosphohydrolase"/>
    <property type="match status" value="1"/>
</dbReference>
<keyword evidence="2" id="KW-0378">Hydrolase</keyword>
<evidence type="ECO:0000313" key="6">
    <source>
        <dbReference type="Proteomes" id="UP001165060"/>
    </source>
</evidence>
<name>A0ABQ6N2K0_9STRA</name>
<comment type="cofactor">
    <cofactor evidence="1">
        <name>Mg(2+)</name>
        <dbReference type="ChEBI" id="CHEBI:18420"/>
    </cofactor>
</comment>
<keyword evidence="6" id="KW-1185">Reference proteome</keyword>
<dbReference type="InterPro" id="IPR015797">
    <property type="entry name" value="NUDIX_hydrolase-like_dom_sf"/>
</dbReference>
<accession>A0ABQ6N2K0</accession>
<evidence type="ECO:0000256" key="2">
    <source>
        <dbReference type="ARBA" id="ARBA00022801"/>
    </source>
</evidence>
<reference evidence="5 6" key="1">
    <citation type="journal article" date="2023" name="Commun. Biol.">
        <title>Genome analysis of Parmales, the sister group of diatoms, reveals the evolutionary specialization of diatoms from phago-mixotrophs to photoautotrophs.</title>
        <authorList>
            <person name="Ban H."/>
            <person name="Sato S."/>
            <person name="Yoshikawa S."/>
            <person name="Yamada K."/>
            <person name="Nakamura Y."/>
            <person name="Ichinomiya M."/>
            <person name="Sato N."/>
            <person name="Blanc-Mathieu R."/>
            <person name="Endo H."/>
            <person name="Kuwata A."/>
            <person name="Ogata H."/>
        </authorList>
    </citation>
    <scope>NUCLEOTIDE SEQUENCE [LARGE SCALE GENOMIC DNA]</scope>
</reference>
<protein>
    <recommendedName>
        <fullName evidence="4">Nudix hydrolase domain-containing protein</fullName>
    </recommendedName>
</protein>
<evidence type="ECO:0000256" key="1">
    <source>
        <dbReference type="ARBA" id="ARBA00001946"/>
    </source>
</evidence>
<sequence length="311" mass="32722">MLLQLLHASTSPAPRASPLITCGGEALSWRDDAYKRALVASDPPFFRSSLAAASARGWAPGLELRASPGGAEARFSISPSSLPHSSALMATLPSSPVNRLSLLAKLDSLTSALARLRSSPSFPLYLSLKRRLPPPSNPLRLCACLLPVYTDPAGRQYLVLTRRRSRTGKAATFSSMWVFPGGHVDPSELPPAAALRECLEETGLRCGEPRPLCTYQATLAGKRRGYLLAFHAARVKGPPLPAAELLKNVDPEEVAAACLVPAEFLEALAPRKISGGTHAQALEVAGRAEFAGGFEGVRVDGSGAAVPATGS</sequence>
<dbReference type="EMBL" id="BRYB01000839">
    <property type="protein sequence ID" value="GMI38696.1"/>
    <property type="molecule type" value="Genomic_DNA"/>
</dbReference>
<dbReference type="Proteomes" id="UP001165060">
    <property type="component" value="Unassembled WGS sequence"/>
</dbReference>
<dbReference type="InterPro" id="IPR000086">
    <property type="entry name" value="NUDIX_hydrolase_dom"/>
</dbReference>
<comment type="caution">
    <text evidence="5">The sequence shown here is derived from an EMBL/GenBank/DDBJ whole genome shotgun (WGS) entry which is preliminary data.</text>
</comment>
<proteinExistence type="predicted"/>
<evidence type="ECO:0000256" key="3">
    <source>
        <dbReference type="ARBA" id="ARBA00022842"/>
    </source>
</evidence>
<gene>
    <name evidence="5" type="ORF">TeGR_g532</name>
</gene>
<evidence type="ECO:0000313" key="5">
    <source>
        <dbReference type="EMBL" id="GMI38696.1"/>
    </source>
</evidence>
<dbReference type="Pfam" id="PF00293">
    <property type="entry name" value="NUDIX"/>
    <property type="match status" value="1"/>
</dbReference>
<keyword evidence="3" id="KW-0460">Magnesium</keyword>
<dbReference type="PANTHER" id="PTHR43046">
    <property type="entry name" value="GDP-MANNOSE MANNOSYL HYDROLASE"/>
    <property type="match status" value="1"/>
</dbReference>
<evidence type="ECO:0000259" key="4">
    <source>
        <dbReference type="PROSITE" id="PS51462"/>
    </source>
</evidence>